<accession>A0ABM7G7T6</accession>
<protein>
    <recommendedName>
        <fullName evidence="4">Phytanoyl-CoA dioxygenase</fullName>
    </recommendedName>
</protein>
<name>A0ABM7G7T6_9SPHN</name>
<sequence>MMLSKKQMLPGLPLIESPLFPSFVADMDLSESERTVAEDLYRRGYAVIDFPDPTIAERIDRIKNRLAPMFAINMDDPDAVMPEGDLRIQDAWQQDEDVRAIACNTQMIDLLSKLYGRPAFPFQTLNFPVGTQQHMHSDSIHFSSLPERFMCGVWLAMEDIGPESGPLIYYPGSHKWPIVSNEMLQISRENEPRNAPQAPYEPIWRSLIEQAGIEGETFHARKGQALIWLANLLHGGSTRTDLRRTRWSQVTHYYFEGCTYYTPAYSEPAPGRIDTRHILNIATGDMMPNMVLGKVVPELMPPEPILQKKPLWRRLRRRLIGKGRPRKTG</sequence>
<evidence type="ECO:0000256" key="1">
    <source>
        <dbReference type="ARBA" id="ARBA00001954"/>
    </source>
</evidence>
<keyword evidence="3" id="KW-1185">Reference proteome</keyword>
<organism evidence="2 3">
    <name type="scientific">Sphingomonas bisphenolicum</name>
    <dbReference type="NCBI Taxonomy" id="296544"/>
    <lineage>
        <taxon>Bacteria</taxon>
        <taxon>Pseudomonadati</taxon>
        <taxon>Pseudomonadota</taxon>
        <taxon>Alphaproteobacteria</taxon>
        <taxon>Sphingomonadales</taxon>
        <taxon>Sphingomonadaceae</taxon>
        <taxon>Sphingomonas</taxon>
    </lineage>
</organism>
<dbReference type="Proteomes" id="UP001059971">
    <property type="component" value="Chromosome 1"/>
</dbReference>
<gene>
    <name evidence="2" type="ORF">SBA_ch1_36230</name>
</gene>
<dbReference type="InterPro" id="IPR008775">
    <property type="entry name" value="Phytyl_CoA_dOase-like"/>
</dbReference>
<reference evidence="2" key="1">
    <citation type="submission" date="2018-07" db="EMBL/GenBank/DDBJ databases">
        <title>Complete genome sequence of Sphingomonas bisphenolicum strain AO1, a bisphenol A degradative bacterium isolated from Japanese farm field.</title>
        <authorList>
            <person name="Murakami M."/>
            <person name="Koh M."/>
            <person name="Koba S."/>
            <person name="Matsumura Y."/>
        </authorList>
    </citation>
    <scope>NUCLEOTIDE SEQUENCE</scope>
    <source>
        <strain evidence="2">AO1</strain>
    </source>
</reference>
<proteinExistence type="predicted"/>
<evidence type="ECO:0000313" key="2">
    <source>
        <dbReference type="EMBL" id="BBF71423.1"/>
    </source>
</evidence>
<dbReference type="SUPFAM" id="SSF51197">
    <property type="entry name" value="Clavaminate synthase-like"/>
    <property type="match status" value="1"/>
</dbReference>
<evidence type="ECO:0008006" key="4">
    <source>
        <dbReference type="Google" id="ProtNLM"/>
    </source>
</evidence>
<dbReference type="PANTHER" id="PTHR20883">
    <property type="entry name" value="PHYTANOYL-COA DIOXYGENASE DOMAIN CONTAINING 1"/>
    <property type="match status" value="1"/>
</dbReference>
<dbReference type="Pfam" id="PF05721">
    <property type="entry name" value="PhyH"/>
    <property type="match status" value="1"/>
</dbReference>
<comment type="cofactor">
    <cofactor evidence="1">
        <name>Fe(2+)</name>
        <dbReference type="ChEBI" id="CHEBI:29033"/>
    </cofactor>
</comment>
<dbReference type="PANTHER" id="PTHR20883:SF48">
    <property type="entry name" value="ECTOINE DIOXYGENASE"/>
    <property type="match status" value="1"/>
</dbReference>
<dbReference type="EMBL" id="AP018817">
    <property type="protein sequence ID" value="BBF71423.1"/>
    <property type="molecule type" value="Genomic_DNA"/>
</dbReference>
<evidence type="ECO:0000313" key="3">
    <source>
        <dbReference type="Proteomes" id="UP001059971"/>
    </source>
</evidence>
<dbReference type="Gene3D" id="2.60.120.620">
    <property type="entry name" value="q2cbj1_9rhob like domain"/>
    <property type="match status" value="1"/>
</dbReference>
<dbReference type="RefSeq" id="WP_224549732.1">
    <property type="nucleotide sequence ID" value="NZ_AP018817.1"/>
</dbReference>